<dbReference type="EnsemblPlants" id="Solyc02g049080.1.1">
    <property type="protein sequence ID" value="Solyc02g049080.1.1.1"/>
    <property type="gene ID" value="Solyc02g049080.1"/>
</dbReference>
<keyword evidence="1" id="KW-0472">Membrane</keyword>
<keyword evidence="3" id="KW-1185">Reference proteome</keyword>
<sequence>MGAGDGEDFSIAVAWSCWSELSTKLLLFRCSMESKLLVLLLLEKWRIEGATSTSGTRHSRRSTLLVGANFWWLLSPAGASFASGLAWLFYWSCKEREKNKRKVEKGTRGRGR</sequence>
<organism evidence="2">
    <name type="scientific">Solanum lycopersicum</name>
    <name type="common">Tomato</name>
    <name type="synonym">Lycopersicon esculentum</name>
    <dbReference type="NCBI Taxonomy" id="4081"/>
    <lineage>
        <taxon>Eukaryota</taxon>
        <taxon>Viridiplantae</taxon>
        <taxon>Streptophyta</taxon>
        <taxon>Embryophyta</taxon>
        <taxon>Tracheophyta</taxon>
        <taxon>Spermatophyta</taxon>
        <taxon>Magnoliopsida</taxon>
        <taxon>eudicotyledons</taxon>
        <taxon>Gunneridae</taxon>
        <taxon>Pentapetalae</taxon>
        <taxon>asterids</taxon>
        <taxon>lamiids</taxon>
        <taxon>Solanales</taxon>
        <taxon>Solanaceae</taxon>
        <taxon>Solanoideae</taxon>
        <taxon>Solaneae</taxon>
        <taxon>Solanum</taxon>
        <taxon>Solanum subgen. Lycopersicon</taxon>
    </lineage>
</organism>
<keyword evidence="1" id="KW-0812">Transmembrane</keyword>
<protein>
    <submittedName>
        <fullName evidence="2">Uncharacterized protein</fullName>
    </submittedName>
</protein>
<proteinExistence type="predicted"/>
<dbReference type="Gramene" id="Solyc02g049080.1.1">
    <property type="protein sequence ID" value="Solyc02g049080.1.1.1"/>
    <property type="gene ID" value="Solyc02g049080.1"/>
</dbReference>
<evidence type="ECO:0000256" key="1">
    <source>
        <dbReference type="SAM" id="Phobius"/>
    </source>
</evidence>
<reference evidence="2" key="2">
    <citation type="submission" date="2019-01" db="UniProtKB">
        <authorList>
            <consortium name="EnsemblPlants"/>
        </authorList>
    </citation>
    <scope>IDENTIFICATION</scope>
    <source>
        <strain evidence="2">cv. Heinz 1706</strain>
    </source>
</reference>
<evidence type="ECO:0000313" key="2">
    <source>
        <dbReference type="EnsemblPlants" id="Solyc02g049080.1.1.1"/>
    </source>
</evidence>
<keyword evidence="1" id="KW-1133">Transmembrane helix</keyword>
<dbReference type="AlphaFoldDB" id="A0A3Q7EYF1"/>
<dbReference type="PaxDb" id="4081-Solyc02g049080.1.1"/>
<dbReference type="Proteomes" id="UP000004994">
    <property type="component" value="Chromosome 2"/>
</dbReference>
<dbReference type="InParanoid" id="A0A3Q7EYF1"/>
<name>A0A3Q7EYF1_SOLLC</name>
<feature type="transmembrane region" description="Helical" evidence="1">
    <location>
        <begin position="70"/>
        <end position="91"/>
    </location>
</feature>
<evidence type="ECO:0000313" key="3">
    <source>
        <dbReference type="Proteomes" id="UP000004994"/>
    </source>
</evidence>
<reference evidence="2" key="1">
    <citation type="journal article" date="2012" name="Nature">
        <title>The tomato genome sequence provides insights into fleshy fruit evolution.</title>
        <authorList>
            <consortium name="Tomato Genome Consortium"/>
        </authorList>
    </citation>
    <scope>NUCLEOTIDE SEQUENCE [LARGE SCALE GENOMIC DNA]</scope>
    <source>
        <strain evidence="2">cv. Heinz 1706</strain>
    </source>
</reference>
<accession>A0A3Q7EYF1</accession>